<reference evidence="1 2" key="1">
    <citation type="submission" date="2015-09" db="EMBL/GenBank/DDBJ databases">
        <title>Identification and resolution of microdiversity through metagenomic sequencing of parallel consortia.</title>
        <authorList>
            <person name="Nelson W.C."/>
            <person name="Romine M.F."/>
            <person name="Lindemann S.R."/>
        </authorList>
    </citation>
    <scope>NUCLEOTIDE SEQUENCE [LARGE SCALE GENOMIC DNA]</scope>
    <source>
        <strain evidence="1">Ana</strain>
    </source>
</reference>
<evidence type="ECO:0000313" key="1">
    <source>
        <dbReference type="EMBL" id="KPQ33788.1"/>
    </source>
</evidence>
<evidence type="ECO:0008006" key="3">
    <source>
        <dbReference type="Google" id="ProtNLM"/>
    </source>
</evidence>
<dbReference type="Pfam" id="PF10929">
    <property type="entry name" value="DUF2811"/>
    <property type="match status" value="1"/>
</dbReference>
<proteinExistence type="predicted"/>
<comment type="caution">
    <text evidence="1">The sequence shown here is derived from an EMBL/GenBank/DDBJ whole genome shotgun (WGS) entry which is preliminary data.</text>
</comment>
<dbReference type="STRING" id="1666911.HLUCCA11_17405"/>
<gene>
    <name evidence="1" type="ORF">HLUCCA11_17405</name>
</gene>
<evidence type="ECO:0000313" key="2">
    <source>
        <dbReference type="Proteomes" id="UP000050465"/>
    </source>
</evidence>
<sequence>MQQSVSLSVEIPEELHLSVQHYLDVHSGWGQDRLFCAAISLFLMQNGVTKRQVSRIYLDSLFGQQPESDKEMIHSN</sequence>
<dbReference type="AlphaFoldDB" id="A0A0P7ZGN0"/>
<protein>
    <recommendedName>
        <fullName evidence="3">DUF2811 domain-containing protein</fullName>
    </recommendedName>
</protein>
<accession>A0A0P7ZGN0</accession>
<dbReference type="InterPro" id="IPR021231">
    <property type="entry name" value="DUF2811"/>
</dbReference>
<organism evidence="1 2">
    <name type="scientific">Phormidesmis priestleyi Ana</name>
    <dbReference type="NCBI Taxonomy" id="1666911"/>
    <lineage>
        <taxon>Bacteria</taxon>
        <taxon>Bacillati</taxon>
        <taxon>Cyanobacteriota</taxon>
        <taxon>Cyanophyceae</taxon>
        <taxon>Leptolyngbyales</taxon>
        <taxon>Leptolyngbyaceae</taxon>
        <taxon>Phormidesmis</taxon>
    </lineage>
</organism>
<name>A0A0P7ZGN0_9CYAN</name>
<dbReference type="EMBL" id="LJZR01000027">
    <property type="protein sequence ID" value="KPQ33788.1"/>
    <property type="molecule type" value="Genomic_DNA"/>
</dbReference>
<dbReference type="Proteomes" id="UP000050465">
    <property type="component" value="Unassembled WGS sequence"/>
</dbReference>